<keyword evidence="2" id="KW-1133">Transmembrane helix</keyword>
<proteinExistence type="predicted"/>
<dbReference type="PROSITE" id="PS51352">
    <property type="entry name" value="THIOREDOXIN_2"/>
    <property type="match status" value="1"/>
</dbReference>
<gene>
    <name evidence="4" type="ORF">VII00023_19479</name>
</gene>
<keyword evidence="1" id="KW-0676">Redox-active center</keyword>
<dbReference type="Gene3D" id="3.40.30.10">
    <property type="entry name" value="Glutaredoxin"/>
    <property type="match status" value="1"/>
</dbReference>
<dbReference type="GO" id="GO:0016209">
    <property type="term" value="F:antioxidant activity"/>
    <property type="evidence" value="ECO:0007669"/>
    <property type="project" value="InterPro"/>
</dbReference>
<comment type="caution">
    <text evidence="4">The sequence shown here is derived from an EMBL/GenBank/DDBJ whole genome shotgun (WGS) entry which is preliminary data.</text>
</comment>
<dbReference type="Proteomes" id="UP000004605">
    <property type="component" value="Unassembled WGS sequence"/>
</dbReference>
<evidence type="ECO:0000259" key="3">
    <source>
        <dbReference type="PROSITE" id="PS51352"/>
    </source>
</evidence>
<protein>
    <submittedName>
        <fullName evidence="4">Thiol-disulfide isomerase and thioredoxin</fullName>
    </submittedName>
</protein>
<evidence type="ECO:0000256" key="2">
    <source>
        <dbReference type="SAM" id="Phobius"/>
    </source>
</evidence>
<accession>F9S3C6</accession>
<dbReference type="InterPro" id="IPR017937">
    <property type="entry name" value="Thioredoxin_CS"/>
</dbReference>
<reference evidence="4 5" key="1">
    <citation type="journal article" date="2012" name="Int. J. Syst. Evol. Microbiol.">
        <title>Vibrio caribbeanicus sp. nov., isolated from the marine sponge Scleritoderma cyanea.</title>
        <authorList>
            <person name="Hoffmann M."/>
            <person name="Monday S.R."/>
            <person name="Allard M.W."/>
            <person name="Strain E.A."/>
            <person name="Whittaker P."/>
            <person name="Naum M."/>
            <person name="McCarthy P.J."/>
            <person name="Lopez J.V."/>
            <person name="Fischer M."/>
            <person name="Brown E.W."/>
        </authorList>
    </citation>
    <scope>NUCLEOTIDE SEQUENCE [LARGE SCALE GENOMIC DNA]</scope>
    <source>
        <strain evidence="4 5">ATCC 700023</strain>
    </source>
</reference>
<feature type="transmembrane region" description="Helical" evidence="2">
    <location>
        <begin position="33"/>
        <end position="53"/>
    </location>
</feature>
<evidence type="ECO:0000313" key="4">
    <source>
        <dbReference type="EMBL" id="EGU38150.1"/>
    </source>
</evidence>
<keyword evidence="5" id="KW-1185">Reference proteome</keyword>
<dbReference type="AlphaFoldDB" id="F9S3C6"/>
<dbReference type="EMBL" id="AFWF01000175">
    <property type="protein sequence ID" value="EGU38150.1"/>
    <property type="molecule type" value="Genomic_DNA"/>
</dbReference>
<dbReference type="PROSITE" id="PS00194">
    <property type="entry name" value="THIOREDOXIN_1"/>
    <property type="match status" value="1"/>
</dbReference>
<dbReference type="InterPro" id="IPR013766">
    <property type="entry name" value="Thioredoxin_domain"/>
</dbReference>
<dbReference type="GO" id="GO:0015036">
    <property type="term" value="F:disulfide oxidoreductase activity"/>
    <property type="evidence" value="ECO:0007669"/>
    <property type="project" value="UniProtKB-ARBA"/>
</dbReference>
<dbReference type="InterPro" id="IPR000866">
    <property type="entry name" value="AhpC/TSA"/>
</dbReference>
<dbReference type="SUPFAM" id="SSF52833">
    <property type="entry name" value="Thioredoxin-like"/>
    <property type="match status" value="1"/>
</dbReference>
<dbReference type="PANTHER" id="PTHR42852">
    <property type="entry name" value="THIOL:DISULFIDE INTERCHANGE PROTEIN DSBE"/>
    <property type="match status" value="1"/>
</dbReference>
<keyword evidence="4" id="KW-0413">Isomerase</keyword>
<dbReference type="InterPro" id="IPR050553">
    <property type="entry name" value="Thioredoxin_ResA/DsbE_sf"/>
</dbReference>
<sequence length="186" mass="20907">MMAEQNNTEKNTDLAKNHHRSGYRRLRKWAKELFGIIIIIGVVSIVMDFYHGASMPSGVAPEIQAVALNGESIDVNALSHDKPVIVYFWATWCGACKWVSPTIDWFAQDHQVVTVALSSGSDQRVKSYLEAKQHQFTVINDNSGRISRDWHLNVTPTIAIIKNGEIQFLTSGITTPWGLWLRTLLS</sequence>
<organism evidence="4 5">
    <name type="scientific">Vibrio ichthyoenteri ATCC 700023</name>
    <dbReference type="NCBI Taxonomy" id="870968"/>
    <lineage>
        <taxon>Bacteria</taxon>
        <taxon>Pseudomonadati</taxon>
        <taxon>Pseudomonadota</taxon>
        <taxon>Gammaproteobacteria</taxon>
        <taxon>Vibrionales</taxon>
        <taxon>Vibrionaceae</taxon>
        <taxon>Vibrio</taxon>
    </lineage>
</organism>
<keyword evidence="2" id="KW-0472">Membrane</keyword>
<feature type="domain" description="Thioredoxin" evidence="3">
    <location>
        <begin position="54"/>
        <end position="186"/>
    </location>
</feature>
<dbReference type="InterPro" id="IPR036249">
    <property type="entry name" value="Thioredoxin-like_sf"/>
</dbReference>
<dbReference type="GO" id="GO:0016853">
    <property type="term" value="F:isomerase activity"/>
    <property type="evidence" value="ECO:0007669"/>
    <property type="project" value="UniProtKB-KW"/>
</dbReference>
<dbReference type="PANTHER" id="PTHR42852:SF17">
    <property type="entry name" value="THIOREDOXIN-LIKE PROTEIN HI_1115"/>
    <property type="match status" value="1"/>
</dbReference>
<evidence type="ECO:0000256" key="1">
    <source>
        <dbReference type="ARBA" id="ARBA00023284"/>
    </source>
</evidence>
<keyword evidence="2" id="KW-0812">Transmembrane</keyword>
<dbReference type="CDD" id="cd03011">
    <property type="entry name" value="TlpA_like_ScsD_MtbDsbE"/>
    <property type="match status" value="1"/>
</dbReference>
<evidence type="ECO:0000313" key="5">
    <source>
        <dbReference type="Proteomes" id="UP000004605"/>
    </source>
</evidence>
<dbReference type="Pfam" id="PF00578">
    <property type="entry name" value="AhpC-TSA"/>
    <property type="match status" value="1"/>
</dbReference>
<name>F9S3C6_9VIBR</name>